<keyword evidence="2" id="KW-1185">Reference proteome</keyword>
<comment type="caution">
    <text evidence="1">The sequence shown here is derived from an EMBL/GenBank/DDBJ whole genome shotgun (WGS) entry which is preliminary data.</text>
</comment>
<dbReference type="AlphaFoldDB" id="A0A2P6P0C2"/>
<reference evidence="1 2" key="1">
    <citation type="journal article" date="2018" name="Genome Biol. Evol.">
        <title>Multiple Roots of Fruiting Body Formation in Amoebozoa.</title>
        <authorList>
            <person name="Hillmann F."/>
            <person name="Forbes G."/>
            <person name="Novohradska S."/>
            <person name="Ferling I."/>
            <person name="Riege K."/>
            <person name="Groth M."/>
            <person name="Westermann M."/>
            <person name="Marz M."/>
            <person name="Spaller T."/>
            <person name="Winckler T."/>
            <person name="Schaap P."/>
            <person name="Glockner G."/>
        </authorList>
    </citation>
    <scope>NUCLEOTIDE SEQUENCE [LARGE SCALE GENOMIC DNA]</scope>
    <source>
        <strain evidence="1 2">Jena</strain>
    </source>
</reference>
<dbReference type="STRING" id="1890364.A0A2P6P0C2"/>
<dbReference type="Pfam" id="PF12796">
    <property type="entry name" value="Ank_2"/>
    <property type="match status" value="1"/>
</dbReference>
<proteinExistence type="predicted"/>
<dbReference type="InterPro" id="IPR052050">
    <property type="entry name" value="SecEffector_AnkRepeat"/>
</dbReference>
<dbReference type="PANTHER" id="PTHR46586">
    <property type="entry name" value="ANKYRIN REPEAT-CONTAINING PROTEIN"/>
    <property type="match status" value="1"/>
</dbReference>
<gene>
    <name evidence="1" type="ORF">PROFUN_00892</name>
</gene>
<dbReference type="InterPro" id="IPR036770">
    <property type="entry name" value="Ankyrin_rpt-contain_sf"/>
</dbReference>
<accession>A0A2P6P0C2</accession>
<dbReference type="InterPro" id="IPR002110">
    <property type="entry name" value="Ankyrin_rpt"/>
</dbReference>
<dbReference type="EMBL" id="MDYQ01000002">
    <property type="protein sequence ID" value="PRP89628.1"/>
    <property type="molecule type" value="Genomic_DNA"/>
</dbReference>
<dbReference type="Proteomes" id="UP000241769">
    <property type="component" value="Unassembled WGS sequence"/>
</dbReference>
<name>A0A2P6P0C2_9EUKA</name>
<organism evidence="1 2">
    <name type="scientific">Planoprotostelium fungivorum</name>
    <dbReference type="NCBI Taxonomy" id="1890364"/>
    <lineage>
        <taxon>Eukaryota</taxon>
        <taxon>Amoebozoa</taxon>
        <taxon>Evosea</taxon>
        <taxon>Variosea</taxon>
        <taxon>Cavosteliida</taxon>
        <taxon>Cavosteliaceae</taxon>
        <taxon>Planoprotostelium</taxon>
    </lineage>
</organism>
<dbReference type="PANTHER" id="PTHR46586:SF3">
    <property type="entry name" value="ANKYRIN REPEAT-CONTAINING PROTEIN"/>
    <property type="match status" value="1"/>
</dbReference>
<protein>
    <submittedName>
        <fullName evidence="1">Ankyrin repeat domain-containing protein 44</fullName>
    </submittedName>
</protein>
<dbReference type="Gene3D" id="1.25.40.20">
    <property type="entry name" value="Ankyrin repeat-containing domain"/>
    <property type="match status" value="2"/>
</dbReference>
<dbReference type="SUPFAM" id="SSF48403">
    <property type="entry name" value="Ankyrin repeat"/>
    <property type="match status" value="1"/>
</dbReference>
<evidence type="ECO:0000313" key="1">
    <source>
        <dbReference type="EMBL" id="PRP89628.1"/>
    </source>
</evidence>
<evidence type="ECO:0000313" key="2">
    <source>
        <dbReference type="Proteomes" id="UP000241769"/>
    </source>
</evidence>
<dbReference type="InParanoid" id="A0A2P6P0C2"/>
<dbReference type="SMART" id="SM00248">
    <property type="entry name" value="ANK"/>
    <property type="match status" value="6"/>
</dbReference>
<dbReference type="OrthoDB" id="4772757at2759"/>
<sequence length="553" mass="61504">MEGVNRSGTISSYDVTRTILKKVLDDCDNGTDLRIQIARLRSTCRTWKGTVDAFTDLYRISDLEDAIRRGLPESVRLLMDLIHLSAKQKHKAFVLACVQQLNPYEHKRAEVVQVFLSDPDCDPAAENNEIIVRASISGNGEVVKTLLSDPRVDPSAYFNEPIREAAGRGHTIVVDLLLADVRVDPSDVKDQALREAARGGHDDVVQSLLAHPRVDPGALESQAIRSAAERGHLRVFEHLLKDGRADPTANDNETIIFASDHASRTGTHEMLKLLLRDKRADPSVDNNFIMQQAAKHGQLEVMALLLAHPLIDPAADDNMAMRTASLWARHDVVALLSTDPQIRLRELLVKACSGGAHQGQPNRQWSFLLQLLSAWCKSIQLTLAQIKCSICSYQFSRLIALGTPGHPTKLIFLSGERINTGACEGASYTDEFSIALKLTFVHRSNNQKIQKLMIEMTDQQPCIDPKIEAVERRQNESVGVVIQGSSATNADETIVVHLLEHRLDLNTMFEFIKSAPNHPPSSHANSLSKFTLSRGFRFVTIEYLCRTEKTRTI</sequence>